<dbReference type="InterPro" id="IPR013083">
    <property type="entry name" value="Znf_RING/FYVE/PHD"/>
</dbReference>
<accession>A0A8S1HXK6</accession>
<dbReference type="EMBL" id="CAJGYM010000177">
    <property type="protein sequence ID" value="CAD6199454.1"/>
    <property type="molecule type" value="Genomic_DNA"/>
</dbReference>
<feature type="compositionally biased region" description="Polar residues" evidence="7">
    <location>
        <begin position="195"/>
        <end position="208"/>
    </location>
</feature>
<protein>
    <recommendedName>
        <fullName evidence="8">RING-type domain-containing protein</fullName>
    </recommendedName>
</protein>
<evidence type="ECO:0000313" key="10">
    <source>
        <dbReference type="Proteomes" id="UP000835052"/>
    </source>
</evidence>
<dbReference type="GO" id="GO:0008270">
    <property type="term" value="F:zinc ion binding"/>
    <property type="evidence" value="ECO:0007669"/>
    <property type="project" value="UniProtKB-KW"/>
</dbReference>
<dbReference type="InterPro" id="IPR001841">
    <property type="entry name" value="Znf_RING"/>
</dbReference>
<feature type="domain" description="RING-type" evidence="8">
    <location>
        <begin position="16"/>
        <end position="54"/>
    </location>
</feature>
<evidence type="ECO:0000256" key="1">
    <source>
        <dbReference type="ARBA" id="ARBA00004492"/>
    </source>
</evidence>
<name>A0A8S1HXK6_9PELO</name>
<reference evidence="9" key="1">
    <citation type="submission" date="2020-10" db="EMBL/GenBank/DDBJ databases">
        <authorList>
            <person name="Kikuchi T."/>
        </authorList>
    </citation>
    <scope>NUCLEOTIDE SEQUENCE</scope>
    <source>
        <strain evidence="9">NKZ352</strain>
    </source>
</reference>
<keyword evidence="4" id="KW-0862">Zinc</keyword>
<dbReference type="GO" id="GO:0031902">
    <property type="term" value="C:late endosome membrane"/>
    <property type="evidence" value="ECO:0007669"/>
    <property type="project" value="UniProtKB-SubCell"/>
</dbReference>
<dbReference type="Proteomes" id="UP000835052">
    <property type="component" value="Unassembled WGS sequence"/>
</dbReference>
<comment type="subcellular location">
    <subcellularLocation>
        <location evidence="1">Late endosome membrane</location>
        <topology evidence="1">Peripheral membrane protein</topology>
        <orientation evidence="1">Cytoplasmic side</orientation>
    </subcellularLocation>
</comment>
<gene>
    <name evidence="9" type="ORF">CAUJ_LOCUS15357</name>
</gene>
<evidence type="ECO:0000259" key="8">
    <source>
        <dbReference type="PROSITE" id="PS50089"/>
    </source>
</evidence>
<keyword evidence="2" id="KW-0479">Metal-binding</keyword>
<evidence type="ECO:0000256" key="5">
    <source>
        <dbReference type="ARBA" id="ARBA00023136"/>
    </source>
</evidence>
<dbReference type="GO" id="GO:0030897">
    <property type="term" value="C:HOPS complex"/>
    <property type="evidence" value="ECO:0007669"/>
    <property type="project" value="TreeGrafter"/>
</dbReference>
<evidence type="ECO:0000256" key="2">
    <source>
        <dbReference type="ARBA" id="ARBA00022723"/>
    </source>
</evidence>
<organism evidence="9 10">
    <name type="scientific">Caenorhabditis auriculariae</name>
    <dbReference type="NCBI Taxonomy" id="2777116"/>
    <lineage>
        <taxon>Eukaryota</taxon>
        <taxon>Metazoa</taxon>
        <taxon>Ecdysozoa</taxon>
        <taxon>Nematoda</taxon>
        <taxon>Chromadorea</taxon>
        <taxon>Rhabditida</taxon>
        <taxon>Rhabditina</taxon>
        <taxon>Rhabditomorpha</taxon>
        <taxon>Rhabditoidea</taxon>
        <taxon>Rhabditidae</taxon>
        <taxon>Peloderinae</taxon>
        <taxon>Caenorhabditis</taxon>
    </lineage>
</organism>
<evidence type="ECO:0000256" key="4">
    <source>
        <dbReference type="ARBA" id="ARBA00022833"/>
    </source>
</evidence>
<dbReference type="AlphaFoldDB" id="A0A8S1HXK6"/>
<keyword evidence="5" id="KW-0472">Membrane</keyword>
<feature type="region of interest" description="Disordered" evidence="7">
    <location>
        <begin position="118"/>
        <end position="208"/>
    </location>
</feature>
<dbReference type="CDD" id="cd16688">
    <property type="entry name" value="RING-H2_Vps11"/>
    <property type="match status" value="1"/>
</dbReference>
<evidence type="ECO:0000256" key="3">
    <source>
        <dbReference type="ARBA" id="ARBA00022771"/>
    </source>
</evidence>
<dbReference type="GO" id="GO:0007032">
    <property type="term" value="P:endosome organization"/>
    <property type="evidence" value="ECO:0007669"/>
    <property type="project" value="TreeGrafter"/>
</dbReference>
<keyword evidence="3 6" id="KW-0863">Zinc-finger</keyword>
<evidence type="ECO:0000256" key="6">
    <source>
        <dbReference type="PROSITE-ProRule" id="PRU00175"/>
    </source>
</evidence>
<dbReference type="GO" id="GO:0007033">
    <property type="term" value="P:vacuole organization"/>
    <property type="evidence" value="ECO:0007669"/>
    <property type="project" value="TreeGrafter"/>
</dbReference>
<evidence type="ECO:0000313" key="9">
    <source>
        <dbReference type="EMBL" id="CAD6199454.1"/>
    </source>
</evidence>
<dbReference type="SUPFAM" id="SSF57850">
    <property type="entry name" value="RING/U-box"/>
    <property type="match status" value="1"/>
</dbReference>
<dbReference type="GO" id="GO:0048284">
    <property type="term" value="P:organelle fusion"/>
    <property type="evidence" value="ECO:0007669"/>
    <property type="project" value="TreeGrafter"/>
</dbReference>
<dbReference type="GO" id="GO:0006904">
    <property type="term" value="P:vesicle docking involved in exocytosis"/>
    <property type="evidence" value="ECO:0007669"/>
    <property type="project" value="TreeGrafter"/>
</dbReference>
<dbReference type="GO" id="GO:0030674">
    <property type="term" value="F:protein-macromolecule adaptor activity"/>
    <property type="evidence" value="ECO:0007669"/>
    <property type="project" value="TreeGrafter"/>
</dbReference>
<dbReference type="PANTHER" id="PTHR23323:SF24">
    <property type="entry name" value="VACUOLAR PROTEIN SORTING-ASSOCIATED PROTEIN 11 HOMOLOG"/>
    <property type="match status" value="1"/>
</dbReference>
<feature type="compositionally biased region" description="Polar residues" evidence="7">
    <location>
        <begin position="118"/>
        <end position="127"/>
    </location>
</feature>
<dbReference type="OrthoDB" id="5866386at2759"/>
<sequence>MNNDRVIAQVLQISKCSACDTSLQLPAVHFLCRHSYHVHCFESYSERADRCPACATQNQTRDRDNLAERAAYSKFQAELESCTDNMELIAKYLENGLFDDHRHSKKNDKRASGAILSTMMSRTSSTPFDDDWEDSPLSRTMSSASTVSRPPPSVIKSLYSPAVDDYDDRKNPFASEDVTTRKKKSNTAYDESKNPFGNTPSNNPFDEE</sequence>
<evidence type="ECO:0000256" key="7">
    <source>
        <dbReference type="SAM" id="MobiDB-lite"/>
    </source>
</evidence>
<keyword evidence="10" id="KW-1185">Reference proteome</keyword>
<dbReference type="Gene3D" id="3.30.40.10">
    <property type="entry name" value="Zinc/RING finger domain, C3HC4 (zinc finger)"/>
    <property type="match status" value="1"/>
</dbReference>
<proteinExistence type="predicted"/>
<dbReference type="PROSITE" id="PS50089">
    <property type="entry name" value="ZF_RING_2"/>
    <property type="match status" value="1"/>
</dbReference>
<comment type="caution">
    <text evidence="9">The sequence shown here is derived from an EMBL/GenBank/DDBJ whole genome shotgun (WGS) entry which is preliminary data.</text>
</comment>
<dbReference type="PANTHER" id="PTHR23323">
    <property type="entry name" value="VACUOLAR PROTEIN SORTING-ASSOCIATED PROTEIN"/>
    <property type="match status" value="1"/>
</dbReference>
<feature type="compositionally biased region" description="Polar residues" evidence="7">
    <location>
        <begin position="137"/>
        <end position="148"/>
    </location>
</feature>